<dbReference type="InterPro" id="IPR036187">
    <property type="entry name" value="DNA_mismatch_repair_MutS_sf"/>
</dbReference>
<dbReference type="GO" id="GO:0005524">
    <property type="term" value="F:ATP binding"/>
    <property type="evidence" value="ECO:0007669"/>
    <property type="project" value="UniProtKB-KW"/>
</dbReference>
<dbReference type="GO" id="GO:0030983">
    <property type="term" value="F:mismatched DNA binding"/>
    <property type="evidence" value="ECO:0007669"/>
    <property type="project" value="InterPro"/>
</dbReference>
<keyword evidence="2" id="KW-0067">ATP-binding</keyword>
<evidence type="ECO:0000256" key="4">
    <source>
        <dbReference type="SAM" id="Phobius"/>
    </source>
</evidence>
<dbReference type="RefSeq" id="WP_075442800.1">
    <property type="nucleotide sequence ID" value="NZ_FOQK01000008.1"/>
</dbReference>
<dbReference type="Proteomes" id="UP000183639">
    <property type="component" value="Unassembled WGS sequence"/>
</dbReference>
<keyword evidence="1" id="KW-0547">Nucleotide-binding</keyword>
<dbReference type="PANTHER" id="PTHR11361:SF99">
    <property type="entry name" value="DNA MISMATCH REPAIR PROTEIN"/>
    <property type="match status" value="1"/>
</dbReference>
<sequence>MKHTQEKRHFYEAIREADLCTIHELQQRSSRYMALRTGTFLTMVFAFAAGYDGHPAGTVLGLLLLIFFLLLVRQHNRLRQQQQLLACHLDATSSYIDRFTGKWKDFDDNGASFHRADRPQETDLHIFGPASLYQYLSCARTQRGRQRLARSLATSPPAPAKILARQQAVAELIDHPRFCLNLMARAAMLANGHDTTSLLAEIEKEPPSGSHSIVRYRTAWILPVLTLISLLLAAFDVVSWSLPGLLTGLQFLLTMLFHRHNQEVLAPLADLTHELHHYEALFRELEQADFASTTLSGLQQRLRTGGASQSLRRLARLADCVSLDHNLFFFVLANTLLLWDCHMAVQLSRWRDDAASNLREWIDIWSEMETLLSLATIGHTRTTWVFPQLAAGSPSLRARSLSALLLPEEKAIPNDARLAAGTHIITGSNMSGKTTYMRTLASAAVLAYAGAPVCAAEFTLSPLHIFTSIQVNDDLSQGISTFYAELLRIKQMVEFSRQEQPMLICIDEIFKGTNSADRIIGAQEAIRHLTRAWCITLVTTHDFELCDLNSPNEIPVTNCHFEEYYEDDKIRFDYKLKPGRCQTTNAQYLLRMAGIITDEHATGN</sequence>
<dbReference type="EMBL" id="FOQK01000008">
    <property type="protein sequence ID" value="SFH90455.1"/>
    <property type="molecule type" value="Genomic_DNA"/>
</dbReference>
<gene>
    <name evidence="6" type="ORF">SAMN04487861_1086</name>
</gene>
<dbReference type="Pfam" id="PF00488">
    <property type="entry name" value="MutS_V"/>
    <property type="match status" value="1"/>
</dbReference>
<organism evidence="6 7">
    <name type="scientific">Selenomonas ruminantium</name>
    <dbReference type="NCBI Taxonomy" id="971"/>
    <lineage>
        <taxon>Bacteria</taxon>
        <taxon>Bacillati</taxon>
        <taxon>Bacillota</taxon>
        <taxon>Negativicutes</taxon>
        <taxon>Selenomonadales</taxon>
        <taxon>Selenomonadaceae</taxon>
        <taxon>Selenomonas</taxon>
    </lineage>
</organism>
<dbReference type="SUPFAM" id="SSF52540">
    <property type="entry name" value="P-loop containing nucleoside triphosphate hydrolases"/>
    <property type="match status" value="1"/>
</dbReference>
<feature type="transmembrane region" description="Helical" evidence="4">
    <location>
        <begin position="56"/>
        <end position="72"/>
    </location>
</feature>
<feature type="transmembrane region" description="Helical" evidence="4">
    <location>
        <begin position="33"/>
        <end position="50"/>
    </location>
</feature>
<dbReference type="AlphaFoldDB" id="A0A1I3DUS5"/>
<proteinExistence type="predicted"/>
<accession>A0A1I3DUS5</accession>
<dbReference type="InterPro" id="IPR000432">
    <property type="entry name" value="DNA_mismatch_repair_MutS_C"/>
</dbReference>
<dbReference type="GO" id="GO:0006298">
    <property type="term" value="P:mismatch repair"/>
    <property type="evidence" value="ECO:0007669"/>
    <property type="project" value="InterPro"/>
</dbReference>
<dbReference type="GO" id="GO:0005829">
    <property type="term" value="C:cytosol"/>
    <property type="evidence" value="ECO:0007669"/>
    <property type="project" value="TreeGrafter"/>
</dbReference>
<dbReference type="SMART" id="SM00534">
    <property type="entry name" value="MUTSac"/>
    <property type="match status" value="1"/>
</dbReference>
<evidence type="ECO:0000256" key="1">
    <source>
        <dbReference type="ARBA" id="ARBA00022741"/>
    </source>
</evidence>
<dbReference type="Gene3D" id="3.40.50.300">
    <property type="entry name" value="P-loop containing nucleotide triphosphate hydrolases"/>
    <property type="match status" value="1"/>
</dbReference>
<dbReference type="OrthoDB" id="9802448at2"/>
<feature type="domain" description="DNA mismatch repair proteins mutS family" evidence="5">
    <location>
        <begin position="420"/>
        <end position="602"/>
    </location>
</feature>
<dbReference type="SUPFAM" id="SSF48334">
    <property type="entry name" value="DNA repair protein MutS, domain III"/>
    <property type="match status" value="1"/>
</dbReference>
<evidence type="ECO:0000259" key="5">
    <source>
        <dbReference type="SMART" id="SM00534"/>
    </source>
</evidence>
<name>A0A1I3DUS5_SELRU</name>
<evidence type="ECO:0000256" key="3">
    <source>
        <dbReference type="ARBA" id="ARBA00023125"/>
    </source>
</evidence>
<dbReference type="GO" id="GO:0140664">
    <property type="term" value="F:ATP-dependent DNA damage sensor activity"/>
    <property type="evidence" value="ECO:0007669"/>
    <property type="project" value="InterPro"/>
</dbReference>
<keyword evidence="4" id="KW-0472">Membrane</keyword>
<dbReference type="InterPro" id="IPR045076">
    <property type="entry name" value="MutS"/>
</dbReference>
<keyword evidence="4" id="KW-1133">Transmembrane helix</keyword>
<evidence type="ECO:0000313" key="6">
    <source>
        <dbReference type="EMBL" id="SFH90455.1"/>
    </source>
</evidence>
<keyword evidence="3" id="KW-0238">DNA-binding</keyword>
<dbReference type="Gene3D" id="1.10.1420.10">
    <property type="match status" value="1"/>
</dbReference>
<feature type="transmembrane region" description="Helical" evidence="4">
    <location>
        <begin position="220"/>
        <end position="242"/>
    </location>
</feature>
<dbReference type="InterPro" id="IPR027417">
    <property type="entry name" value="P-loop_NTPase"/>
</dbReference>
<reference evidence="6 7" key="1">
    <citation type="submission" date="2016-10" db="EMBL/GenBank/DDBJ databases">
        <authorList>
            <person name="de Groot N.N."/>
        </authorList>
    </citation>
    <scope>NUCLEOTIDE SEQUENCE [LARGE SCALE GENOMIC DNA]</scope>
    <source>
        <strain evidence="6 7">Z108</strain>
    </source>
</reference>
<protein>
    <submittedName>
        <fullName evidence="6">MutS domain V</fullName>
    </submittedName>
</protein>
<evidence type="ECO:0000256" key="2">
    <source>
        <dbReference type="ARBA" id="ARBA00022840"/>
    </source>
</evidence>
<evidence type="ECO:0000313" key="7">
    <source>
        <dbReference type="Proteomes" id="UP000183639"/>
    </source>
</evidence>
<dbReference type="PANTHER" id="PTHR11361">
    <property type="entry name" value="DNA MISMATCH REPAIR PROTEIN MUTS FAMILY MEMBER"/>
    <property type="match status" value="1"/>
</dbReference>
<keyword evidence="4" id="KW-0812">Transmembrane</keyword>